<dbReference type="PANTHER" id="PTHR30033:SF1">
    <property type="entry name" value="FLAGELLAR HOOK-ASSOCIATED PROTEIN 1"/>
    <property type="match status" value="1"/>
</dbReference>
<keyword evidence="6 7" id="KW-0975">Bacterial flagellum</keyword>
<reference evidence="13 14" key="1">
    <citation type="journal article" date="2011" name="J. Bacteriol.">
        <title>Genome sequence of Salinisphaera shabanensis, a gammaproteobacterium from the harsh, variable environment of the brine-seawater interface of the Shaban Deep in the Red Sea.</title>
        <authorList>
            <person name="Antunes A."/>
            <person name="Alam I."/>
            <person name="Bajic V.B."/>
            <person name="Stingl U."/>
        </authorList>
    </citation>
    <scope>NUCLEOTIDE SEQUENCE [LARGE SCALE GENOMIC DNA]</scope>
    <source>
        <strain evidence="13 14">E1L3A</strain>
    </source>
</reference>
<evidence type="ECO:0000259" key="11">
    <source>
        <dbReference type="Pfam" id="PF21158"/>
    </source>
</evidence>
<dbReference type="GO" id="GO:0005198">
    <property type="term" value="F:structural molecule activity"/>
    <property type="evidence" value="ECO:0007669"/>
    <property type="project" value="UniProtKB-UniRule"/>
</dbReference>
<dbReference type="GO" id="GO:0044780">
    <property type="term" value="P:bacterial-type flagellum assembly"/>
    <property type="evidence" value="ECO:0007669"/>
    <property type="project" value="InterPro"/>
</dbReference>
<feature type="domain" description="Flagellar hook-associated protein FlgK helical" evidence="12">
    <location>
        <begin position="88"/>
        <end position="322"/>
    </location>
</feature>
<name>U2FNN5_9GAMM</name>
<feature type="domain" description="Flagellar basal-body/hook protein C-terminal" evidence="10">
    <location>
        <begin position="501"/>
        <end position="539"/>
    </location>
</feature>
<keyword evidence="8" id="KW-0732">Signal</keyword>
<keyword evidence="13" id="KW-0282">Flagellum</keyword>
<dbReference type="InterPro" id="IPR010930">
    <property type="entry name" value="Flg_bb/hook_C_dom"/>
</dbReference>
<keyword evidence="5 7" id="KW-0964">Secreted</keyword>
<dbReference type="RefSeq" id="WP_006914607.1">
    <property type="nucleotide sequence ID" value="NZ_AFNV02000028.1"/>
</dbReference>
<proteinExistence type="inferred from homology"/>
<evidence type="ECO:0000256" key="2">
    <source>
        <dbReference type="ARBA" id="ARBA00004613"/>
    </source>
</evidence>
<dbReference type="InterPro" id="IPR049119">
    <property type="entry name" value="FlgK_D2-like"/>
</dbReference>
<dbReference type="Pfam" id="PF06429">
    <property type="entry name" value="Flg_bbr_C"/>
    <property type="match status" value="1"/>
</dbReference>
<dbReference type="GO" id="GO:0005576">
    <property type="term" value="C:extracellular region"/>
    <property type="evidence" value="ECO:0007669"/>
    <property type="project" value="UniProtKB-SubCell"/>
</dbReference>
<dbReference type="PANTHER" id="PTHR30033">
    <property type="entry name" value="FLAGELLAR HOOK-ASSOCIATED PROTEIN 1"/>
    <property type="match status" value="1"/>
</dbReference>
<dbReference type="Pfam" id="PF00460">
    <property type="entry name" value="Flg_bb_rod"/>
    <property type="match status" value="1"/>
</dbReference>
<feature type="signal peptide" evidence="8">
    <location>
        <begin position="1"/>
        <end position="20"/>
    </location>
</feature>
<feature type="chain" id="PRO_5004627816" description="Flagellar hook-associated protein 1" evidence="8">
    <location>
        <begin position="21"/>
        <end position="542"/>
    </location>
</feature>
<dbReference type="STRING" id="1033802.SSPSH_003391"/>
<comment type="subcellular location">
    <subcellularLocation>
        <location evidence="1 7">Bacterial flagellum</location>
    </subcellularLocation>
    <subcellularLocation>
        <location evidence="2 7">Secreted</location>
    </subcellularLocation>
</comment>
<dbReference type="InterPro" id="IPR053927">
    <property type="entry name" value="FlgK_helical"/>
</dbReference>
<evidence type="ECO:0000313" key="14">
    <source>
        <dbReference type="Proteomes" id="UP000006242"/>
    </source>
</evidence>
<feature type="domain" description="Flagellar basal body rod protein N-terminal" evidence="9">
    <location>
        <begin position="7"/>
        <end position="34"/>
    </location>
</feature>
<evidence type="ECO:0000256" key="1">
    <source>
        <dbReference type="ARBA" id="ARBA00004365"/>
    </source>
</evidence>
<feature type="domain" description="Flagellar hook-associated protein 1 D2-like" evidence="11">
    <location>
        <begin position="331"/>
        <end position="412"/>
    </location>
</feature>
<dbReference type="InterPro" id="IPR001444">
    <property type="entry name" value="Flag_bb_rod_N"/>
</dbReference>
<dbReference type="Pfam" id="PF21158">
    <property type="entry name" value="flgK_1st_1"/>
    <property type="match status" value="1"/>
</dbReference>
<accession>U2FNN5</accession>
<keyword evidence="13" id="KW-0969">Cilium</keyword>
<keyword evidence="13" id="KW-0966">Cell projection</keyword>
<comment type="similarity">
    <text evidence="3 7">Belongs to the flagella basal body rod proteins family.</text>
</comment>
<dbReference type="Pfam" id="PF22638">
    <property type="entry name" value="FlgK_D1"/>
    <property type="match status" value="1"/>
</dbReference>
<evidence type="ECO:0000256" key="6">
    <source>
        <dbReference type="ARBA" id="ARBA00023143"/>
    </source>
</evidence>
<dbReference type="InterPro" id="IPR019776">
    <property type="entry name" value="Flagellar_basal_body_rod_CS"/>
</dbReference>
<evidence type="ECO:0000259" key="12">
    <source>
        <dbReference type="Pfam" id="PF22638"/>
    </source>
</evidence>
<evidence type="ECO:0000256" key="3">
    <source>
        <dbReference type="ARBA" id="ARBA00009677"/>
    </source>
</evidence>
<evidence type="ECO:0000259" key="10">
    <source>
        <dbReference type="Pfam" id="PF06429"/>
    </source>
</evidence>
<sequence>MSNLFGIALSGLGAAQTALATTSNNISNVNTPGYSRQVAGLSTSQTGNGQGGGVRTTGVERQYQQYLTGQLNDAQSRSSALDTHLGQISQVNNLLGDREAGLAPLMQKFFGGMQTLSASPADSAARESLLGDANSMTAQFRAFSEYLSDMGESVESQINGAVTQVNNYAEQISGLNTQIVQAQAKTGQPPNNLLDQRDQLVSALGDLVDVKLSVQDGNSYHIMVAGQPLVDANGAKSLALVDSSADPTRSAIGFKVGNGQVRELSESSIKGGTVGGLLAFRKDSLEPAELRLDQIAHTLSTRVNEVHQGGTTLKGQAGGAFFEAGSPVSFSDANNNSTATLDVKFTEGASAEVRASNYRLEYDGDTSSYKLTRLSDGEKRFFGGDEMPLQFDGVEVQIQGEPLDGDAFTIKPLDRAAAAMEVAVKSTAAIAAGQGGGTGDNTNALALAALQDEPAIEGDSSFNSGYARLVSDIGNKTRSLQVNSSAQDMLTSELETAQQSVSGVNLDEERVNLMYYQQMYQANARVIETAASLFDTLLGIRA</sequence>
<keyword evidence="14" id="KW-1185">Reference proteome</keyword>
<dbReference type="SUPFAM" id="SSF64518">
    <property type="entry name" value="Phase 1 flagellin"/>
    <property type="match status" value="1"/>
</dbReference>
<dbReference type="NCBIfam" id="TIGR02492">
    <property type="entry name" value="flgK_ends"/>
    <property type="match status" value="1"/>
</dbReference>
<dbReference type="PRINTS" id="PR01005">
    <property type="entry name" value="FLGHOOKAP1"/>
</dbReference>
<gene>
    <name evidence="7 13" type="primary">flgK</name>
    <name evidence="13" type="ORF">SSPSH_003391</name>
</gene>
<dbReference type="InterPro" id="IPR002371">
    <property type="entry name" value="FlgK"/>
</dbReference>
<dbReference type="EMBL" id="AFNV02000028">
    <property type="protein sequence ID" value="ERJ17804.1"/>
    <property type="molecule type" value="Genomic_DNA"/>
</dbReference>
<organism evidence="13 14">
    <name type="scientific">Salinisphaera shabanensis E1L3A</name>
    <dbReference type="NCBI Taxonomy" id="1033802"/>
    <lineage>
        <taxon>Bacteria</taxon>
        <taxon>Pseudomonadati</taxon>
        <taxon>Pseudomonadota</taxon>
        <taxon>Gammaproteobacteria</taxon>
        <taxon>Salinisphaerales</taxon>
        <taxon>Salinisphaeraceae</taxon>
        <taxon>Salinisphaera</taxon>
    </lineage>
</organism>
<dbReference type="GO" id="GO:0009424">
    <property type="term" value="C:bacterial-type flagellum hook"/>
    <property type="evidence" value="ECO:0007669"/>
    <property type="project" value="UniProtKB-UniRule"/>
</dbReference>
<dbReference type="Proteomes" id="UP000006242">
    <property type="component" value="Unassembled WGS sequence"/>
</dbReference>
<comment type="caution">
    <text evidence="13">The sequence shown here is derived from an EMBL/GenBank/DDBJ whole genome shotgun (WGS) entry which is preliminary data.</text>
</comment>
<dbReference type="AlphaFoldDB" id="U2FNN5"/>
<evidence type="ECO:0000256" key="7">
    <source>
        <dbReference type="RuleBase" id="RU362065"/>
    </source>
</evidence>
<protein>
    <recommendedName>
        <fullName evidence="4 7">Flagellar hook-associated protein 1</fullName>
        <shortName evidence="7">HAP1</shortName>
    </recommendedName>
</protein>
<reference evidence="13 14" key="2">
    <citation type="journal article" date="2013" name="PLoS ONE">
        <title>INDIGO - INtegrated Data Warehouse of MIcrobial GenOmes with Examples from the Red Sea Extremophiles.</title>
        <authorList>
            <person name="Alam I."/>
            <person name="Antunes A."/>
            <person name="Kamau A.A."/>
            <person name="Ba Alawi W."/>
            <person name="Kalkatawi M."/>
            <person name="Stingl U."/>
            <person name="Bajic V.B."/>
        </authorList>
    </citation>
    <scope>NUCLEOTIDE SEQUENCE [LARGE SCALE GENOMIC DNA]</scope>
    <source>
        <strain evidence="13 14">E1L3A</strain>
    </source>
</reference>
<evidence type="ECO:0000256" key="8">
    <source>
        <dbReference type="SAM" id="SignalP"/>
    </source>
</evidence>
<evidence type="ECO:0000313" key="13">
    <source>
        <dbReference type="EMBL" id="ERJ17804.1"/>
    </source>
</evidence>
<evidence type="ECO:0000259" key="9">
    <source>
        <dbReference type="Pfam" id="PF00460"/>
    </source>
</evidence>
<dbReference type="OrthoDB" id="9802553at2"/>
<evidence type="ECO:0000256" key="4">
    <source>
        <dbReference type="ARBA" id="ARBA00016244"/>
    </source>
</evidence>
<evidence type="ECO:0000256" key="5">
    <source>
        <dbReference type="ARBA" id="ARBA00022525"/>
    </source>
</evidence>
<dbReference type="eggNOG" id="COG1256">
    <property type="taxonomic scope" value="Bacteria"/>
</dbReference>
<dbReference type="PROSITE" id="PS00588">
    <property type="entry name" value="FLAGELLA_BB_ROD"/>
    <property type="match status" value="1"/>
</dbReference>